<dbReference type="Proteomes" id="UP001597045">
    <property type="component" value="Unassembled WGS sequence"/>
</dbReference>
<organism evidence="2 3">
    <name type="scientific">Kibdelosporangium lantanae</name>
    <dbReference type="NCBI Taxonomy" id="1497396"/>
    <lineage>
        <taxon>Bacteria</taxon>
        <taxon>Bacillati</taxon>
        <taxon>Actinomycetota</taxon>
        <taxon>Actinomycetes</taxon>
        <taxon>Pseudonocardiales</taxon>
        <taxon>Pseudonocardiaceae</taxon>
        <taxon>Kibdelosporangium</taxon>
    </lineage>
</organism>
<reference evidence="3" key="1">
    <citation type="journal article" date="2019" name="Int. J. Syst. Evol. Microbiol.">
        <title>The Global Catalogue of Microorganisms (GCM) 10K type strain sequencing project: providing services to taxonomists for standard genome sequencing and annotation.</title>
        <authorList>
            <consortium name="The Broad Institute Genomics Platform"/>
            <consortium name="The Broad Institute Genome Sequencing Center for Infectious Disease"/>
            <person name="Wu L."/>
            <person name="Ma J."/>
        </authorList>
    </citation>
    <scope>NUCLEOTIDE SEQUENCE [LARGE SCALE GENOMIC DNA]</scope>
    <source>
        <strain evidence="3">JCM 31486</strain>
    </source>
</reference>
<dbReference type="SUPFAM" id="SSF52540">
    <property type="entry name" value="P-loop containing nucleoside triphosphate hydrolases"/>
    <property type="match status" value="1"/>
</dbReference>
<name>A0ABW3M0Y1_9PSEU</name>
<evidence type="ECO:0000256" key="1">
    <source>
        <dbReference type="SAM" id="MobiDB-lite"/>
    </source>
</evidence>
<evidence type="ECO:0000313" key="2">
    <source>
        <dbReference type="EMBL" id="MFD1044237.1"/>
    </source>
</evidence>
<gene>
    <name evidence="2" type="ORF">ACFQ1S_00805</name>
</gene>
<comment type="caution">
    <text evidence="2">The sequence shown here is derived from an EMBL/GenBank/DDBJ whole genome shotgun (WGS) entry which is preliminary data.</text>
</comment>
<dbReference type="InterPro" id="IPR047738">
    <property type="entry name" value="SAV_2336-like_N"/>
</dbReference>
<keyword evidence="3" id="KW-1185">Reference proteome</keyword>
<dbReference type="NCBIfam" id="NF041121">
    <property type="entry name" value="SAV_2336_NTERM"/>
    <property type="match status" value="1"/>
</dbReference>
<dbReference type="Gene3D" id="3.40.50.300">
    <property type="entry name" value="P-loop containing nucleotide triphosphate hydrolases"/>
    <property type="match status" value="1"/>
</dbReference>
<sequence>MADIGRFGEPDVDHPSWFEIADAMYLAEFIGQPAPTEAPRPAGDPAVRSTTPVPDRSPRPQTAVDPGLTARSQRQPPLVEQVVVAPHSVESRVESGEQIRVDPLRPVLDVPGIVRGLRPLRRQVQSWRANDIVLDEDATAERAVQNELWLPLIQRATERWLDLTLVVDSGPSMALWRTKINAFEALMRRLGIFRTVQRRSLDAGETGPVLRGGTPTAPERSLGELLDPSGRRVVLVVTDGVSKMWRSPNVAAMLARLGCAMPTALVHMLPQRVWRQTGLNLHRVHLRPQGRLVPNNRWSVDLLDHLLDDPEPSSSAPIPVLEMEGRWLGRLAHVLIGRDEPVPAAVLMAREHSELPFGTDWLSPSEQVSDFLATASPAAFRLATLLAAVPVNLRTVCRIQAEVVPEARVEHIAEVLCSPLFEPHPHAHADSPWEKISFTVDPEVRKELLSSARRSETARVVRMTSSYGRIWKALDAPDSTDLVPPAADNSDVVIERIVMEALSGPYLAHAERLRTTVPLVDNTSSGDDPIVAGPTPLVDRPTGGSPQIWGDVPQRNPAFVGRTDLLNALDAQLAADVPVALYGWSGAGKTQIAIEYIYRHIGDYELVWWIDATSATRIRAALVLGDFPNEQFAITRPANSDIYGNPRMALGLPRDQVPAFYRDFLNKPQALNHNQTMHGYWMEDSGGRIGVNLDSFGVYRLAGKKHEYGLNEWGAGVSCPAGDNCNRDLRTDLSALWKAEQGPDVASKYDVIFYQTAGNDESSTWQEFGEMKFADCDHIPAEFGPPDPALPRCAKTRYVPWTSWAAAANHWPNASGNTTTQAESSGLGTFSHELSHVFGIGDNYNNPYGTPARRASACPRIWICALHMSIHSNDKKF</sequence>
<accession>A0ABW3M0Y1</accession>
<protein>
    <submittedName>
        <fullName evidence="2">SAV_2336 N-terminal domain-related protein</fullName>
    </submittedName>
</protein>
<proteinExistence type="predicted"/>
<dbReference type="EMBL" id="JBHTIS010000016">
    <property type="protein sequence ID" value="MFD1044237.1"/>
    <property type="molecule type" value="Genomic_DNA"/>
</dbReference>
<feature type="region of interest" description="Disordered" evidence="1">
    <location>
        <begin position="32"/>
        <end position="75"/>
    </location>
</feature>
<evidence type="ECO:0000313" key="3">
    <source>
        <dbReference type="Proteomes" id="UP001597045"/>
    </source>
</evidence>
<dbReference type="InterPro" id="IPR027417">
    <property type="entry name" value="P-loop_NTPase"/>
</dbReference>